<keyword evidence="7" id="KW-1185">Reference proteome</keyword>
<dbReference type="InterPro" id="IPR003595">
    <property type="entry name" value="Tyr_Pase_cat"/>
</dbReference>
<dbReference type="GO" id="GO:0004721">
    <property type="term" value="F:phosphoprotein phosphatase activity"/>
    <property type="evidence" value="ECO:0007669"/>
    <property type="project" value="UniProtKB-KW"/>
</dbReference>
<evidence type="ECO:0000256" key="3">
    <source>
        <dbReference type="SAM" id="MobiDB-lite"/>
    </source>
</evidence>
<dbReference type="InterPro" id="IPR000387">
    <property type="entry name" value="Tyr_Pase_dom"/>
</dbReference>
<reference evidence="6" key="1">
    <citation type="journal article" date="2020" name="Ecol. Evol.">
        <title>Genome structure and content of the rice root-knot nematode (Meloidogyne graminicola).</title>
        <authorList>
            <person name="Phan N.T."/>
            <person name="Danchin E.G.J."/>
            <person name="Klopp C."/>
            <person name="Perfus-Barbeoch L."/>
            <person name="Kozlowski D.K."/>
            <person name="Koutsovoulos G.D."/>
            <person name="Lopez-Roques C."/>
            <person name="Bouchez O."/>
            <person name="Zahm M."/>
            <person name="Besnard G."/>
            <person name="Bellafiore S."/>
        </authorList>
    </citation>
    <scope>NUCLEOTIDE SEQUENCE</scope>
    <source>
        <strain evidence="6">VN-18</strain>
    </source>
</reference>
<dbReference type="PANTHER" id="PTHR23339">
    <property type="entry name" value="TYROSINE SPECIFIC PROTEIN PHOSPHATASE AND DUAL SPECIFICITY PROTEIN PHOSPHATASE"/>
    <property type="match status" value="1"/>
</dbReference>
<evidence type="ECO:0000259" key="4">
    <source>
        <dbReference type="PROSITE" id="PS50054"/>
    </source>
</evidence>
<dbReference type="InterPro" id="IPR050561">
    <property type="entry name" value="PTP"/>
</dbReference>
<evidence type="ECO:0000313" key="7">
    <source>
        <dbReference type="Proteomes" id="UP000605970"/>
    </source>
</evidence>
<evidence type="ECO:0000256" key="2">
    <source>
        <dbReference type="ARBA" id="ARBA00022912"/>
    </source>
</evidence>
<dbReference type="InterPro" id="IPR029021">
    <property type="entry name" value="Prot-tyrosine_phosphatase-like"/>
</dbReference>
<dbReference type="InterPro" id="IPR000340">
    <property type="entry name" value="Dual-sp_phosphatase_cat-dom"/>
</dbReference>
<feature type="compositionally biased region" description="Low complexity" evidence="3">
    <location>
        <begin position="1"/>
        <end position="17"/>
    </location>
</feature>
<dbReference type="PROSITE" id="PS50056">
    <property type="entry name" value="TYR_PHOSPHATASE_2"/>
    <property type="match status" value="1"/>
</dbReference>
<dbReference type="EMBL" id="JABEBT010000045">
    <property type="protein sequence ID" value="KAF7635268.1"/>
    <property type="molecule type" value="Genomic_DNA"/>
</dbReference>
<feature type="region of interest" description="Disordered" evidence="3">
    <location>
        <begin position="1"/>
        <end position="32"/>
    </location>
</feature>
<keyword evidence="1" id="KW-0378">Hydrolase</keyword>
<dbReference type="Proteomes" id="UP000605970">
    <property type="component" value="Unassembled WGS sequence"/>
</dbReference>
<feature type="domain" description="Tyrosine-protein phosphatase" evidence="4">
    <location>
        <begin position="191"/>
        <end position="356"/>
    </location>
</feature>
<feature type="domain" description="Tyrosine specific protein phosphatases" evidence="5">
    <location>
        <begin position="278"/>
        <end position="345"/>
    </location>
</feature>
<dbReference type="SMART" id="SM00195">
    <property type="entry name" value="DSPc"/>
    <property type="match status" value="1"/>
</dbReference>
<dbReference type="Gene3D" id="3.90.190.10">
    <property type="entry name" value="Protein tyrosine phosphatase superfamily"/>
    <property type="match status" value="1"/>
</dbReference>
<dbReference type="OrthoDB" id="542013at2759"/>
<accession>A0A8S9ZQ52</accession>
<dbReference type="Pfam" id="PF00782">
    <property type="entry name" value="DSPc"/>
    <property type="match status" value="1"/>
</dbReference>
<comment type="caution">
    <text evidence="6">The sequence shown here is derived from an EMBL/GenBank/DDBJ whole genome shotgun (WGS) entry which is preliminary data.</text>
</comment>
<sequence>MEVLNTQPGTTLLLEPGGLDGPSIQNNKEEDEVQDQLQPINENIVTNISNTIIEQNKEQNKEEEDNIQINNNNNNEEEEEEEKEDEYSNNRVIVRKRNTKGVGFFSRRKENIIIKTNNNNEEEGKNNQIGGGGIEWQPLATNVKPGYSSFKSGIIKLTPESLKCKLYCRGSKCIYCNPENWNENQQAIFGVYSNWIGENILAMARPTERTFNEFKLIEQFIKTKIKTLINLQCVNEHDFCGQQLITNTGFSYNPELLMNKQIYYYNFAIPDFGTISVNSILNIVKIIWFSLKKGRVAIHCHAGLGRTGTLIACFLVWAKGINNSDAIDFVRNARPNSIQSLEQINAVEEFSYYVYKNGTALPNSLFMSNNGIINLRQLLLRQCQFLPNEQARRFAHVPKLIFMIGDCLLRNVFGLKGIYYAPLTNNHHARSCTFGTIHVNWKNAFTPNGKLQVRQVVSLLARCLAFPYEKDQIIIEKFQQISMVTIDNLINELNISQLV</sequence>
<evidence type="ECO:0000313" key="6">
    <source>
        <dbReference type="EMBL" id="KAF7635268.1"/>
    </source>
</evidence>
<dbReference type="AlphaFoldDB" id="A0A8S9ZQ52"/>
<dbReference type="SMART" id="SM00404">
    <property type="entry name" value="PTPc_motif"/>
    <property type="match status" value="1"/>
</dbReference>
<proteinExistence type="predicted"/>
<evidence type="ECO:0000259" key="5">
    <source>
        <dbReference type="PROSITE" id="PS50056"/>
    </source>
</evidence>
<dbReference type="InterPro" id="IPR016130">
    <property type="entry name" value="Tyr_Pase_AS"/>
</dbReference>
<dbReference type="PROSITE" id="PS00383">
    <property type="entry name" value="TYR_PHOSPHATASE_1"/>
    <property type="match status" value="1"/>
</dbReference>
<dbReference type="PROSITE" id="PS50054">
    <property type="entry name" value="TYR_PHOSPHATASE_DUAL"/>
    <property type="match status" value="1"/>
</dbReference>
<dbReference type="FunFam" id="3.90.190.10:FF:000157">
    <property type="entry name" value="Protein-tyrosine phosphatase"/>
    <property type="match status" value="1"/>
</dbReference>
<dbReference type="InterPro" id="IPR020422">
    <property type="entry name" value="TYR_PHOSPHATASE_DUAL_dom"/>
</dbReference>
<protein>
    <submittedName>
        <fullName evidence="6">TYR_PHOSPHATASE_2 domain-containing protein</fullName>
    </submittedName>
</protein>
<dbReference type="SUPFAM" id="SSF52799">
    <property type="entry name" value="(Phosphotyrosine protein) phosphatases II"/>
    <property type="match status" value="1"/>
</dbReference>
<gene>
    <name evidence="6" type="ORF">Mgra_00005384</name>
</gene>
<organism evidence="6 7">
    <name type="scientific">Meloidogyne graminicola</name>
    <dbReference type="NCBI Taxonomy" id="189291"/>
    <lineage>
        <taxon>Eukaryota</taxon>
        <taxon>Metazoa</taxon>
        <taxon>Ecdysozoa</taxon>
        <taxon>Nematoda</taxon>
        <taxon>Chromadorea</taxon>
        <taxon>Rhabditida</taxon>
        <taxon>Tylenchina</taxon>
        <taxon>Tylenchomorpha</taxon>
        <taxon>Tylenchoidea</taxon>
        <taxon>Meloidogynidae</taxon>
        <taxon>Meloidogyninae</taxon>
        <taxon>Meloidogyne</taxon>
    </lineage>
</organism>
<feature type="region of interest" description="Disordered" evidence="3">
    <location>
        <begin position="56"/>
        <end position="90"/>
    </location>
</feature>
<keyword evidence="2" id="KW-0904">Protein phosphatase</keyword>
<evidence type="ECO:0000256" key="1">
    <source>
        <dbReference type="ARBA" id="ARBA00022801"/>
    </source>
</evidence>
<name>A0A8S9ZQ52_9BILA</name>
<feature type="compositionally biased region" description="Acidic residues" evidence="3">
    <location>
        <begin position="75"/>
        <end position="87"/>
    </location>
</feature>